<evidence type="ECO:0000259" key="8">
    <source>
        <dbReference type="Pfam" id="PF00133"/>
    </source>
</evidence>
<evidence type="ECO:0000256" key="7">
    <source>
        <dbReference type="ARBA" id="ARBA00029936"/>
    </source>
</evidence>
<dbReference type="GO" id="GO:0004832">
    <property type="term" value="F:valine-tRNA ligase activity"/>
    <property type="evidence" value="ECO:0007669"/>
    <property type="project" value="UniProtKB-EC"/>
</dbReference>
<evidence type="ECO:0000256" key="1">
    <source>
        <dbReference type="ARBA" id="ARBA00013169"/>
    </source>
</evidence>
<dbReference type="EC" id="6.1.1.9" evidence="1"/>
<comment type="caution">
    <text evidence="9">The sequence shown here is derived from an EMBL/GenBank/DDBJ whole genome shotgun (WGS) entry which is preliminary data.</text>
</comment>
<protein>
    <recommendedName>
        <fullName evidence="1">valine--tRNA ligase</fullName>
        <ecNumber evidence="1">6.1.1.9</ecNumber>
    </recommendedName>
    <alternativeName>
        <fullName evidence="7">Valyl-tRNA synthetase</fullName>
    </alternativeName>
</protein>
<reference evidence="9" key="1">
    <citation type="journal article" date="2014" name="Front. Microbiol.">
        <title>High frequency of phylogenetically diverse reductive dehalogenase-homologous genes in deep subseafloor sedimentary metagenomes.</title>
        <authorList>
            <person name="Kawai M."/>
            <person name="Futagami T."/>
            <person name="Toyoda A."/>
            <person name="Takaki Y."/>
            <person name="Nishi S."/>
            <person name="Hori S."/>
            <person name="Arai W."/>
            <person name="Tsubouchi T."/>
            <person name="Morono Y."/>
            <person name="Uchiyama I."/>
            <person name="Ito T."/>
            <person name="Fujiyama A."/>
            <person name="Inagaki F."/>
            <person name="Takami H."/>
        </authorList>
    </citation>
    <scope>NUCLEOTIDE SEQUENCE</scope>
    <source>
        <strain evidence="9">Expedition CK06-06</strain>
    </source>
</reference>
<evidence type="ECO:0000256" key="4">
    <source>
        <dbReference type="ARBA" id="ARBA00022840"/>
    </source>
</evidence>
<dbReference type="PANTHER" id="PTHR11946:SF93">
    <property type="entry name" value="VALINE--TRNA LIGASE, CHLOROPLASTIC_MITOCHONDRIAL 2"/>
    <property type="match status" value="1"/>
</dbReference>
<dbReference type="GO" id="GO:0005829">
    <property type="term" value="C:cytosol"/>
    <property type="evidence" value="ECO:0007669"/>
    <property type="project" value="TreeGrafter"/>
</dbReference>
<dbReference type="InterPro" id="IPR002303">
    <property type="entry name" value="Valyl-tRNA_ligase"/>
</dbReference>
<dbReference type="Pfam" id="PF00133">
    <property type="entry name" value="tRNA-synt_1"/>
    <property type="match status" value="1"/>
</dbReference>
<dbReference type="AlphaFoldDB" id="X1M7L1"/>
<evidence type="ECO:0000256" key="2">
    <source>
        <dbReference type="ARBA" id="ARBA00022598"/>
    </source>
</evidence>
<accession>X1M7L1</accession>
<dbReference type="EMBL" id="BARV01010814">
    <property type="protein sequence ID" value="GAI02354.1"/>
    <property type="molecule type" value="Genomic_DNA"/>
</dbReference>
<evidence type="ECO:0000256" key="3">
    <source>
        <dbReference type="ARBA" id="ARBA00022741"/>
    </source>
</evidence>
<proteinExistence type="predicted"/>
<organism evidence="9">
    <name type="scientific">marine sediment metagenome</name>
    <dbReference type="NCBI Taxonomy" id="412755"/>
    <lineage>
        <taxon>unclassified sequences</taxon>
        <taxon>metagenomes</taxon>
        <taxon>ecological metagenomes</taxon>
    </lineage>
</organism>
<dbReference type="GO" id="GO:0006438">
    <property type="term" value="P:valyl-tRNA aminoacylation"/>
    <property type="evidence" value="ECO:0007669"/>
    <property type="project" value="InterPro"/>
</dbReference>
<evidence type="ECO:0000313" key="9">
    <source>
        <dbReference type="EMBL" id="GAI02354.1"/>
    </source>
</evidence>
<dbReference type="InterPro" id="IPR014729">
    <property type="entry name" value="Rossmann-like_a/b/a_fold"/>
</dbReference>
<dbReference type="GO" id="GO:0005524">
    <property type="term" value="F:ATP binding"/>
    <property type="evidence" value="ECO:0007669"/>
    <property type="project" value="UniProtKB-KW"/>
</dbReference>
<feature type="domain" description="Aminoacyl-tRNA synthetase class Ia" evidence="8">
    <location>
        <begin position="16"/>
        <end position="65"/>
    </location>
</feature>
<evidence type="ECO:0000256" key="5">
    <source>
        <dbReference type="ARBA" id="ARBA00022917"/>
    </source>
</evidence>
<keyword evidence="4" id="KW-0067">ATP-binding</keyword>
<evidence type="ECO:0000256" key="6">
    <source>
        <dbReference type="ARBA" id="ARBA00023146"/>
    </source>
</evidence>
<feature type="non-terminal residue" evidence="9">
    <location>
        <position position="65"/>
    </location>
</feature>
<sequence>MELSRRYDPTEVEEKICRFWEEGGFFHADVDLAQEKRFSMVIPPPNITSAMHIGNALQYTLYDVI</sequence>
<dbReference type="InterPro" id="IPR002300">
    <property type="entry name" value="aa-tRNA-synth_Ia"/>
</dbReference>
<name>X1M7L1_9ZZZZ</name>
<keyword evidence="3" id="KW-0547">Nucleotide-binding</keyword>
<keyword evidence="6" id="KW-0030">Aminoacyl-tRNA synthetase</keyword>
<dbReference type="Gene3D" id="3.40.50.620">
    <property type="entry name" value="HUPs"/>
    <property type="match status" value="1"/>
</dbReference>
<dbReference type="SUPFAM" id="SSF52374">
    <property type="entry name" value="Nucleotidylyl transferase"/>
    <property type="match status" value="1"/>
</dbReference>
<gene>
    <name evidence="9" type="ORF">S06H3_20782</name>
</gene>
<dbReference type="PANTHER" id="PTHR11946">
    <property type="entry name" value="VALYL-TRNA SYNTHETASES"/>
    <property type="match status" value="1"/>
</dbReference>
<keyword evidence="2" id="KW-0436">Ligase</keyword>
<keyword evidence="5" id="KW-0648">Protein biosynthesis</keyword>